<organism evidence="6 7">
    <name type="scientific">Neobacillus niacini</name>
    <dbReference type="NCBI Taxonomy" id="86668"/>
    <lineage>
        <taxon>Bacteria</taxon>
        <taxon>Bacillati</taxon>
        <taxon>Bacillota</taxon>
        <taxon>Bacilli</taxon>
        <taxon>Bacillales</taxon>
        <taxon>Bacillaceae</taxon>
        <taxon>Neobacillus</taxon>
    </lineage>
</organism>
<dbReference type="Gene3D" id="1.10.10.10">
    <property type="entry name" value="Winged helix-like DNA-binding domain superfamily/Winged helix DNA-binding domain"/>
    <property type="match status" value="1"/>
</dbReference>
<dbReference type="GO" id="GO:0003677">
    <property type="term" value="F:DNA binding"/>
    <property type="evidence" value="ECO:0007669"/>
    <property type="project" value="UniProtKB-KW"/>
</dbReference>
<dbReference type="SUPFAM" id="SSF46689">
    <property type="entry name" value="Homeodomain-like"/>
    <property type="match status" value="1"/>
</dbReference>
<sequence length="285" mass="31242">MNILKQSSPLVLISSMYKSLTKAEQKVADLVTRDTHDAVYSSVTDLAEKANVGETTVIRFCRKLGYRGFQDFKLAVAQNLVSPSEQVHGKIEDGDSLAVVSKKITSQIIDSLDNTLNLLQPSSVEKVVDRITTARKLYFFGVGSSGILAKDAKHRFMRLGYHVEQSSDTHIMAMNAALATNEDIVFGISTSGSTKDVVDTMRIAKENHAFIVCLTSHSKSPITQYADVILLAASKETPLQGGSFSSKIAQLQLLDILTTAVALKRKDYTFKSIEKTAKAVLDKMY</sequence>
<accession>A0A852TL18</accession>
<protein>
    <submittedName>
        <fullName evidence="6">DNA-binding MurR/RpiR family transcriptional regulator</fullName>
    </submittedName>
</protein>
<dbReference type="Pfam" id="PF01418">
    <property type="entry name" value="HTH_6"/>
    <property type="match status" value="1"/>
</dbReference>
<feature type="domain" description="HTH rpiR-type" evidence="4">
    <location>
        <begin position="7"/>
        <end position="83"/>
    </location>
</feature>
<proteinExistence type="predicted"/>
<dbReference type="PROSITE" id="PS51464">
    <property type="entry name" value="SIS"/>
    <property type="match status" value="1"/>
</dbReference>
<name>A0A852TL18_9BACI</name>
<evidence type="ECO:0000313" key="7">
    <source>
        <dbReference type="Proteomes" id="UP000548423"/>
    </source>
</evidence>
<reference evidence="7" key="2">
    <citation type="submission" date="2020-08" db="EMBL/GenBank/DDBJ databases">
        <title>The Agave Microbiome: Exploring the role of microbial communities in plant adaptations to desert environments.</title>
        <authorList>
            <person name="Partida-Martinez L.P."/>
        </authorList>
    </citation>
    <scope>NUCLEOTIDE SEQUENCE [LARGE SCALE GENOMIC DNA]</scope>
    <source>
        <strain evidence="7">AT2.8</strain>
    </source>
</reference>
<dbReference type="InterPro" id="IPR035472">
    <property type="entry name" value="RpiR-like_SIS"/>
</dbReference>
<comment type="caution">
    <text evidence="6">The sequence shown here is derived from an EMBL/GenBank/DDBJ whole genome shotgun (WGS) entry which is preliminary data.</text>
</comment>
<gene>
    <name evidence="6" type="ORF">F4694_005866</name>
</gene>
<dbReference type="GO" id="GO:1901135">
    <property type="term" value="P:carbohydrate derivative metabolic process"/>
    <property type="evidence" value="ECO:0007669"/>
    <property type="project" value="InterPro"/>
</dbReference>
<dbReference type="GO" id="GO:0097367">
    <property type="term" value="F:carbohydrate derivative binding"/>
    <property type="evidence" value="ECO:0007669"/>
    <property type="project" value="InterPro"/>
</dbReference>
<dbReference type="InterPro" id="IPR009057">
    <property type="entry name" value="Homeodomain-like_sf"/>
</dbReference>
<evidence type="ECO:0000256" key="3">
    <source>
        <dbReference type="ARBA" id="ARBA00023163"/>
    </source>
</evidence>
<dbReference type="InterPro" id="IPR046348">
    <property type="entry name" value="SIS_dom_sf"/>
</dbReference>
<keyword evidence="2 6" id="KW-0238">DNA-binding</keyword>
<reference evidence="7" key="1">
    <citation type="submission" date="2020-07" db="EMBL/GenBank/DDBJ databases">
        <authorList>
            <person name="Partida-Martinez L."/>
            <person name="Huntemann M."/>
            <person name="Clum A."/>
            <person name="Wang J."/>
            <person name="Palaniappan K."/>
            <person name="Ritter S."/>
            <person name="Chen I.-M."/>
            <person name="Stamatis D."/>
            <person name="Reddy T."/>
            <person name="O'Malley R."/>
            <person name="Daum C."/>
            <person name="Shapiro N."/>
            <person name="Ivanova N."/>
            <person name="Kyrpides N."/>
            <person name="Woyke T."/>
        </authorList>
    </citation>
    <scope>NUCLEOTIDE SEQUENCE [LARGE SCALE GENOMIC DNA]</scope>
    <source>
        <strain evidence="7">AT2.8</strain>
    </source>
</reference>
<feature type="domain" description="SIS" evidence="5">
    <location>
        <begin position="127"/>
        <end position="267"/>
    </location>
</feature>
<dbReference type="Proteomes" id="UP000548423">
    <property type="component" value="Unassembled WGS sequence"/>
</dbReference>
<keyword evidence="1" id="KW-0805">Transcription regulation</keyword>
<evidence type="ECO:0000256" key="2">
    <source>
        <dbReference type="ARBA" id="ARBA00023125"/>
    </source>
</evidence>
<evidence type="ECO:0000313" key="6">
    <source>
        <dbReference type="EMBL" id="NYE09009.1"/>
    </source>
</evidence>
<dbReference type="CDD" id="cd05013">
    <property type="entry name" value="SIS_RpiR"/>
    <property type="match status" value="1"/>
</dbReference>
<dbReference type="InterPro" id="IPR000281">
    <property type="entry name" value="HTH_RpiR"/>
</dbReference>
<dbReference type="PANTHER" id="PTHR30514">
    <property type="entry name" value="GLUCOKINASE"/>
    <property type="match status" value="1"/>
</dbReference>
<evidence type="ECO:0000259" key="5">
    <source>
        <dbReference type="PROSITE" id="PS51464"/>
    </source>
</evidence>
<dbReference type="PROSITE" id="PS51071">
    <property type="entry name" value="HTH_RPIR"/>
    <property type="match status" value="1"/>
</dbReference>
<dbReference type="SUPFAM" id="SSF53697">
    <property type="entry name" value="SIS domain"/>
    <property type="match status" value="1"/>
</dbReference>
<dbReference type="Pfam" id="PF01380">
    <property type="entry name" value="SIS"/>
    <property type="match status" value="1"/>
</dbReference>
<dbReference type="AlphaFoldDB" id="A0A852TL18"/>
<dbReference type="InterPro" id="IPR036388">
    <property type="entry name" value="WH-like_DNA-bd_sf"/>
</dbReference>
<dbReference type="Gene3D" id="3.40.50.10490">
    <property type="entry name" value="Glucose-6-phosphate isomerase like protein, domain 1"/>
    <property type="match status" value="1"/>
</dbReference>
<evidence type="ECO:0000256" key="1">
    <source>
        <dbReference type="ARBA" id="ARBA00023015"/>
    </source>
</evidence>
<dbReference type="PANTHER" id="PTHR30514:SF1">
    <property type="entry name" value="HTH-TYPE TRANSCRIPTIONAL REGULATOR HEXR-RELATED"/>
    <property type="match status" value="1"/>
</dbReference>
<dbReference type="GO" id="GO:0003700">
    <property type="term" value="F:DNA-binding transcription factor activity"/>
    <property type="evidence" value="ECO:0007669"/>
    <property type="project" value="InterPro"/>
</dbReference>
<dbReference type="EMBL" id="JACCBX010000017">
    <property type="protein sequence ID" value="NYE09009.1"/>
    <property type="molecule type" value="Genomic_DNA"/>
</dbReference>
<evidence type="ECO:0000259" key="4">
    <source>
        <dbReference type="PROSITE" id="PS51071"/>
    </source>
</evidence>
<dbReference type="InterPro" id="IPR047640">
    <property type="entry name" value="RpiR-like"/>
</dbReference>
<keyword evidence="3" id="KW-0804">Transcription</keyword>
<dbReference type="InterPro" id="IPR001347">
    <property type="entry name" value="SIS_dom"/>
</dbReference>